<dbReference type="EMBL" id="CP012670">
    <property type="protein sequence ID" value="AUX25997.1"/>
    <property type="molecule type" value="Genomic_DNA"/>
</dbReference>
<dbReference type="OrthoDB" id="5489407at2"/>
<gene>
    <name evidence="1" type="ORF">SOCEGT47_065500</name>
</gene>
<name>A0A4P2Q8S1_SORCE</name>
<evidence type="ECO:0000313" key="2">
    <source>
        <dbReference type="Proteomes" id="UP000295781"/>
    </source>
</evidence>
<dbReference type="SUPFAM" id="SSF63829">
    <property type="entry name" value="Calcium-dependent phosphotriesterase"/>
    <property type="match status" value="1"/>
</dbReference>
<dbReference type="RefSeq" id="WP_129353295.1">
    <property type="nucleotide sequence ID" value="NZ_CP012670.1"/>
</dbReference>
<sequence length="369" mass="40965">MMPARAITPTPSSEFLALGVSVRERADAISIVHHVDADGTVWASRGRVVLRRARGVGAFEPFCRFPATIPRDAAAFPRLLTRAARADKCNVYRTSRGVVLGVRAGTIYRLEEGRAPVPLSTALAGDCVLHRGIVEDPLGAAYLGEYTTNERRDPVRIHRITPDGDRVEIAHEFPAGSVRHVHGLFLDPFDPEATWVTTGDRDGECYLWRTRDWFRTIERFGDGTQRWRAVQLFFTADHLCWLTDSEVTQNHACRFDRRSLALEVGCEIPASAWYGAQLPGPVLIALTVVERGAGIRRDTAAILASRDGITWRELASFRKDRWRPYWLFKNGVLALPSGRLSLDDLWLSGEALVGLDGSSLRIAIDGGLP</sequence>
<evidence type="ECO:0000313" key="1">
    <source>
        <dbReference type="EMBL" id="AUX25997.1"/>
    </source>
</evidence>
<dbReference type="AlphaFoldDB" id="A0A4P2Q8S1"/>
<organism evidence="1 2">
    <name type="scientific">Sorangium cellulosum</name>
    <name type="common">Polyangium cellulosum</name>
    <dbReference type="NCBI Taxonomy" id="56"/>
    <lineage>
        <taxon>Bacteria</taxon>
        <taxon>Pseudomonadati</taxon>
        <taxon>Myxococcota</taxon>
        <taxon>Polyangia</taxon>
        <taxon>Polyangiales</taxon>
        <taxon>Polyangiaceae</taxon>
        <taxon>Sorangium</taxon>
    </lineage>
</organism>
<accession>A0A4P2Q8S1</accession>
<reference evidence="1 2" key="1">
    <citation type="submission" date="2015-09" db="EMBL/GenBank/DDBJ databases">
        <title>Sorangium comparison.</title>
        <authorList>
            <person name="Zaburannyi N."/>
            <person name="Bunk B."/>
            <person name="Overmann J."/>
            <person name="Mueller R."/>
        </authorList>
    </citation>
    <scope>NUCLEOTIDE SEQUENCE [LARGE SCALE GENOMIC DNA]</scope>
    <source>
        <strain evidence="1 2">So ceGT47</strain>
    </source>
</reference>
<dbReference type="Proteomes" id="UP000295781">
    <property type="component" value="Chromosome"/>
</dbReference>
<proteinExistence type="predicted"/>
<protein>
    <submittedName>
        <fullName evidence="1">Uncharacterized protein</fullName>
    </submittedName>
</protein>